<dbReference type="Gene3D" id="1.10.10.60">
    <property type="entry name" value="Homeodomain-like"/>
    <property type="match status" value="1"/>
</dbReference>
<feature type="DNA-binding region" description="Homeobox" evidence="6">
    <location>
        <begin position="191"/>
        <end position="250"/>
    </location>
</feature>
<evidence type="ECO:0000256" key="5">
    <source>
        <dbReference type="ARBA" id="ARBA00023242"/>
    </source>
</evidence>
<gene>
    <name evidence="10" type="ORF">M513_10745</name>
    <name evidence="11" type="ORF">M514_10745</name>
</gene>
<name>A0A085MV60_9BILA</name>
<dbReference type="InterPro" id="IPR017970">
    <property type="entry name" value="Homeobox_CS"/>
</dbReference>
<sequence length="291" mass="32323">MSSGRFEIAGSAQRIQRSSVRSKSSDFSIESLVGSAKEESSDKADNQKQIAGAPDSEDLAVNKCSANVSLLCNDADSSSLSHLQPTWAPEAVNYWSQLTDVSSRLQPMLLPADAQTCFFVSADYPTFVNQMEGTNAQLLFATDAETQAIPASIWARQCFQVLKQVSPLLLHHHEADVDINNTILLQPFPKPKRNRTAFSPFQLVELERAFDSNHYVVGNERRDLASRLQLSETQVKVWFQNRRTKHKRAKPDKPTLHAVNGATSSSEQRKMICPVPSVGEETSMLNQIGYL</sequence>
<organism evidence="11">
    <name type="scientific">Trichuris suis</name>
    <name type="common">pig whipworm</name>
    <dbReference type="NCBI Taxonomy" id="68888"/>
    <lineage>
        <taxon>Eukaryota</taxon>
        <taxon>Metazoa</taxon>
        <taxon>Ecdysozoa</taxon>
        <taxon>Nematoda</taxon>
        <taxon>Enoplea</taxon>
        <taxon>Dorylaimia</taxon>
        <taxon>Trichinellida</taxon>
        <taxon>Trichuridae</taxon>
        <taxon>Trichuris</taxon>
    </lineage>
</organism>
<evidence type="ECO:0000256" key="7">
    <source>
        <dbReference type="RuleBase" id="RU000682"/>
    </source>
</evidence>
<dbReference type="FunFam" id="1.10.10.60:FF:000081">
    <property type="entry name" value="Empty spiracles homeobox 2"/>
    <property type="match status" value="1"/>
</dbReference>
<dbReference type="PROSITE" id="PS00027">
    <property type="entry name" value="HOMEOBOX_1"/>
    <property type="match status" value="1"/>
</dbReference>
<dbReference type="SMART" id="SM00389">
    <property type="entry name" value="HOX"/>
    <property type="match status" value="1"/>
</dbReference>
<dbReference type="PANTHER" id="PTHR24339">
    <property type="entry name" value="HOMEOBOX PROTEIN EMX-RELATED"/>
    <property type="match status" value="1"/>
</dbReference>
<feature type="region of interest" description="Disordered" evidence="8">
    <location>
        <begin position="245"/>
        <end position="269"/>
    </location>
</feature>
<dbReference type="EMBL" id="KL367635">
    <property type="protein sequence ID" value="KFD61106.1"/>
    <property type="molecule type" value="Genomic_DNA"/>
</dbReference>
<reference evidence="11 12" key="1">
    <citation type="journal article" date="2014" name="Nat. Genet.">
        <title>Genome and transcriptome of the porcine whipworm Trichuris suis.</title>
        <authorList>
            <person name="Jex A.R."/>
            <person name="Nejsum P."/>
            <person name="Schwarz E.M."/>
            <person name="Hu L."/>
            <person name="Young N.D."/>
            <person name="Hall R.S."/>
            <person name="Korhonen P.K."/>
            <person name="Liao S."/>
            <person name="Thamsborg S."/>
            <person name="Xia J."/>
            <person name="Xu P."/>
            <person name="Wang S."/>
            <person name="Scheerlinck J.P."/>
            <person name="Hofmann A."/>
            <person name="Sternberg P.W."/>
            <person name="Wang J."/>
            <person name="Gasser R.B."/>
        </authorList>
    </citation>
    <scope>NUCLEOTIDE SEQUENCE [LARGE SCALE GENOMIC DNA]</scope>
    <source>
        <strain evidence="11">DCEP-RM93F</strain>
        <strain evidence="10">DCEP-RM93M</strain>
    </source>
</reference>
<dbReference type="GO" id="GO:0000981">
    <property type="term" value="F:DNA-binding transcription factor activity, RNA polymerase II-specific"/>
    <property type="evidence" value="ECO:0007669"/>
    <property type="project" value="InterPro"/>
</dbReference>
<dbReference type="Proteomes" id="UP000030764">
    <property type="component" value="Unassembled WGS sequence"/>
</dbReference>
<evidence type="ECO:0000256" key="8">
    <source>
        <dbReference type="SAM" id="MobiDB-lite"/>
    </source>
</evidence>
<evidence type="ECO:0000313" key="12">
    <source>
        <dbReference type="Proteomes" id="UP000030764"/>
    </source>
</evidence>
<evidence type="ECO:0000259" key="9">
    <source>
        <dbReference type="PROSITE" id="PS50071"/>
    </source>
</evidence>
<evidence type="ECO:0000256" key="3">
    <source>
        <dbReference type="ARBA" id="ARBA00023125"/>
    </source>
</evidence>
<evidence type="ECO:0000256" key="4">
    <source>
        <dbReference type="ARBA" id="ARBA00023155"/>
    </source>
</evidence>
<dbReference type="InterPro" id="IPR009057">
    <property type="entry name" value="Homeodomain-like_sf"/>
</dbReference>
<evidence type="ECO:0000313" key="10">
    <source>
        <dbReference type="EMBL" id="KFD48393.1"/>
    </source>
</evidence>
<feature type="domain" description="Homeobox" evidence="9">
    <location>
        <begin position="189"/>
        <end position="249"/>
    </location>
</feature>
<dbReference type="InterPro" id="IPR050877">
    <property type="entry name" value="EMX-VAX-Noto_Homeobox_TFs"/>
</dbReference>
<dbReference type="InterPro" id="IPR001356">
    <property type="entry name" value="HD"/>
</dbReference>
<dbReference type="GO" id="GO:0000978">
    <property type="term" value="F:RNA polymerase II cis-regulatory region sequence-specific DNA binding"/>
    <property type="evidence" value="ECO:0007669"/>
    <property type="project" value="TreeGrafter"/>
</dbReference>
<dbReference type="CDD" id="cd00086">
    <property type="entry name" value="homeodomain"/>
    <property type="match status" value="1"/>
</dbReference>
<keyword evidence="3 6" id="KW-0238">DNA-binding</keyword>
<feature type="region of interest" description="Disordered" evidence="8">
    <location>
        <begin position="1"/>
        <end position="54"/>
    </location>
</feature>
<dbReference type="AlphaFoldDB" id="A0A085MV60"/>
<dbReference type="PROSITE" id="PS50071">
    <property type="entry name" value="HOMEOBOX_2"/>
    <property type="match status" value="1"/>
</dbReference>
<evidence type="ECO:0000256" key="1">
    <source>
        <dbReference type="ARBA" id="ARBA00004123"/>
    </source>
</evidence>
<dbReference type="Proteomes" id="UP000030758">
    <property type="component" value="Unassembled WGS sequence"/>
</dbReference>
<accession>A0A085MV60</accession>
<dbReference type="GO" id="GO:0005634">
    <property type="term" value="C:nucleus"/>
    <property type="evidence" value="ECO:0007669"/>
    <property type="project" value="UniProtKB-SubCell"/>
</dbReference>
<dbReference type="PANTHER" id="PTHR24339:SF28">
    <property type="entry name" value="E5-RELATED"/>
    <property type="match status" value="1"/>
</dbReference>
<comment type="subcellular location">
    <subcellularLocation>
        <location evidence="1 6 7">Nucleus</location>
    </subcellularLocation>
</comment>
<protein>
    <recommendedName>
        <fullName evidence="9">Homeobox domain-containing protein</fullName>
    </recommendedName>
</protein>
<evidence type="ECO:0000256" key="2">
    <source>
        <dbReference type="ARBA" id="ARBA00007397"/>
    </source>
</evidence>
<dbReference type="EMBL" id="KL363295">
    <property type="protein sequence ID" value="KFD48393.1"/>
    <property type="molecule type" value="Genomic_DNA"/>
</dbReference>
<keyword evidence="12" id="KW-1185">Reference proteome</keyword>
<evidence type="ECO:0000313" key="11">
    <source>
        <dbReference type="EMBL" id="KFD61106.1"/>
    </source>
</evidence>
<dbReference type="SUPFAM" id="SSF46689">
    <property type="entry name" value="Homeodomain-like"/>
    <property type="match status" value="1"/>
</dbReference>
<dbReference type="Pfam" id="PF00046">
    <property type="entry name" value="Homeodomain"/>
    <property type="match status" value="1"/>
</dbReference>
<feature type="compositionally biased region" description="Low complexity" evidence="8">
    <location>
        <begin position="18"/>
        <end position="28"/>
    </location>
</feature>
<proteinExistence type="inferred from homology"/>
<keyword evidence="4 6" id="KW-0371">Homeobox</keyword>
<comment type="similarity">
    <text evidence="2">Belongs to the EMX homeobox family.</text>
</comment>
<evidence type="ECO:0000256" key="6">
    <source>
        <dbReference type="PROSITE-ProRule" id="PRU00108"/>
    </source>
</evidence>
<feature type="compositionally biased region" description="Basic and acidic residues" evidence="8">
    <location>
        <begin position="36"/>
        <end position="46"/>
    </location>
</feature>
<keyword evidence="5 6" id="KW-0539">Nucleus</keyword>